<feature type="transmembrane region" description="Helical" evidence="2">
    <location>
        <begin position="6"/>
        <end position="26"/>
    </location>
</feature>
<accession>A0A4Y3UN01</accession>
<evidence type="ECO:0000313" key="4">
    <source>
        <dbReference type="Proteomes" id="UP000319804"/>
    </source>
</evidence>
<comment type="caution">
    <text evidence="3">The sequence shown here is derived from an EMBL/GenBank/DDBJ whole genome shotgun (WGS) entry which is preliminary data.</text>
</comment>
<feature type="compositionally biased region" description="Basic and acidic residues" evidence="1">
    <location>
        <begin position="282"/>
        <end position="296"/>
    </location>
</feature>
<dbReference type="AlphaFoldDB" id="A0A4Y3UN01"/>
<keyword evidence="2" id="KW-0472">Membrane</keyword>
<evidence type="ECO:0000256" key="2">
    <source>
        <dbReference type="SAM" id="Phobius"/>
    </source>
</evidence>
<reference evidence="3 4" key="1">
    <citation type="submission" date="2019-06" db="EMBL/GenBank/DDBJ databases">
        <title>Sequencing the genomes of 1000 actinobacteria strains.</title>
        <authorList>
            <person name="Klenk H.-P."/>
        </authorList>
    </citation>
    <scope>NUCLEOTIDE SEQUENCE [LARGE SCALE GENOMIC DNA]</scope>
    <source>
        <strain evidence="3 4">DSM 20427</strain>
    </source>
</reference>
<evidence type="ECO:0000256" key="1">
    <source>
        <dbReference type="SAM" id="MobiDB-lite"/>
    </source>
</evidence>
<evidence type="ECO:0000313" key="3">
    <source>
        <dbReference type="EMBL" id="TQM90999.1"/>
    </source>
</evidence>
<proteinExistence type="predicted"/>
<keyword evidence="2" id="KW-1133">Transmembrane helix</keyword>
<keyword evidence="4" id="KW-1185">Reference proteome</keyword>
<sequence length="343" mass="36250">MWTAIAEFWWIGPTMIGAGTLGWIGLRRGRSTKARRLAYDASRDALRQARQDAAAARVGVRVARAELSQVQAEATAGRASHAEVAAARRALDAAQRNTRAASAGVRARRANLSADRVALSAQSGRGADPAQLPLARLMATDDAITARWMQYETDAARQLAFPALGDARVPTTAAFLAELRTTRALRPAAPDVRITPAQFTAYRDGVARLGRAFDAAEAEAWRLARKDRSAPAGPGPDAAAPAAWVVSAQEIAQNLTQSVLARGAEALARATAPRTQPAPPEHPAKSEQPARQRPDATTRPTPPNASPGGDQTTGTPRADQASDAPPAPPVWPIPSRSARPPRP</sequence>
<gene>
    <name evidence="3" type="ORF">FHX68_2856</name>
</gene>
<protein>
    <submittedName>
        <fullName evidence="3">Uncharacterized protein</fullName>
    </submittedName>
</protein>
<feature type="region of interest" description="Disordered" evidence="1">
    <location>
        <begin position="267"/>
        <end position="343"/>
    </location>
</feature>
<dbReference type="Proteomes" id="UP000319804">
    <property type="component" value="Unassembled WGS sequence"/>
</dbReference>
<feature type="compositionally biased region" description="Low complexity" evidence="1">
    <location>
        <begin position="333"/>
        <end position="343"/>
    </location>
</feature>
<dbReference type="EMBL" id="VFPS01000006">
    <property type="protein sequence ID" value="TQM90999.1"/>
    <property type="molecule type" value="Genomic_DNA"/>
</dbReference>
<keyword evidence="2" id="KW-0812">Transmembrane</keyword>
<name>A0A4Y3UN01_9MICO</name>
<organism evidence="3 4">
    <name type="scientific">Microbacterium lacticum</name>
    <dbReference type="NCBI Taxonomy" id="33885"/>
    <lineage>
        <taxon>Bacteria</taxon>
        <taxon>Bacillati</taxon>
        <taxon>Actinomycetota</taxon>
        <taxon>Actinomycetes</taxon>
        <taxon>Micrococcales</taxon>
        <taxon>Microbacteriaceae</taxon>
        <taxon>Microbacterium</taxon>
    </lineage>
</organism>